<dbReference type="EMBL" id="CM037153">
    <property type="protein sequence ID" value="KAH7857672.1"/>
    <property type="molecule type" value="Genomic_DNA"/>
</dbReference>
<reference evidence="1 2" key="1">
    <citation type="journal article" date="2021" name="Hortic Res">
        <title>High-quality reference genome and annotation aids understanding of berry development for evergreen blueberry (Vaccinium darrowii).</title>
        <authorList>
            <person name="Yu J."/>
            <person name="Hulse-Kemp A.M."/>
            <person name="Babiker E."/>
            <person name="Staton M."/>
        </authorList>
    </citation>
    <scope>NUCLEOTIDE SEQUENCE [LARGE SCALE GENOMIC DNA]</scope>
    <source>
        <strain evidence="2">cv. NJ 8807/NJ 8810</strain>
        <tissue evidence="1">Young leaf</tissue>
    </source>
</reference>
<organism evidence="1 2">
    <name type="scientific">Vaccinium darrowii</name>
    <dbReference type="NCBI Taxonomy" id="229202"/>
    <lineage>
        <taxon>Eukaryota</taxon>
        <taxon>Viridiplantae</taxon>
        <taxon>Streptophyta</taxon>
        <taxon>Embryophyta</taxon>
        <taxon>Tracheophyta</taxon>
        <taxon>Spermatophyta</taxon>
        <taxon>Magnoliopsida</taxon>
        <taxon>eudicotyledons</taxon>
        <taxon>Gunneridae</taxon>
        <taxon>Pentapetalae</taxon>
        <taxon>asterids</taxon>
        <taxon>Ericales</taxon>
        <taxon>Ericaceae</taxon>
        <taxon>Vaccinioideae</taxon>
        <taxon>Vaccinieae</taxon>
        <taxon>Vaccinium</taxon>
    </lineage>
</organism>
<sequence length="382" mass="44174">MQSPSSQRTPSRASPHGKGKATADRARAKPRLQIEECANWTSDLTKDFLQCCANDIEQFGRTSNSLDPAGWLRVTIAFNNMTNSHYNKTQIKNRWDQLKRDWAAWKMLTKNPSQTGLGWDFEKNTVTGPDHCWELMINRRKEAAKFKNAGLEHKDLMERVFRDVTAMGEGAYIPRTWQERMEDVHSEDSWELESFESNPLGMEDPFQTPNKRYKSGGGGTSMPMGSASHRSTRKSSASEVDLSESINELLQTVKENNQDCEKEQRAEAFRRMKALPVFRDMHNPKIAELRWRALRHLEKIRKVETFLECDTDAERNQWLYFENLAAIEEHHRGRGKDRLPPRSPPPTFTTHIATLAFIASAFFFFIIAWAFKDRLLNSIIYI</sequence>
<name>A0ACB7YVM6_9ERIC</name>
<accession>A0ACB7YVM6</accession>
<proteinExistence type="predicted"/>
<gene>
    <name evidence="1" type="ORF">Vadar_015233</name>
</gene>
<keyword evidence="2" id="KW-1185">Reference proteome</keyword>
<dbReference type="Proteomes" id="UP000828048">
    <property type="component" value="Chromosome 3"/>
</dbReference>
<evidence type="ECO:0000313" key="1">
    <source>
        <dbReference type="EMBL" id="KAH7857672.1"/>
    </source>
</evidence>
<comment type="caution">
    <text evidence="1">The sequence shown here is derived from an EMBL/GenBank/DDBJ whole genome shotgun (WGS) entry which is preliminary data.</text>
</comment>
<protein>
    <submittedName>
        <fullName evidence="1">Uncharacterized protein</fullName>
    </submittedName>
</protein>
<evidence type="ECO:0000313" key="2">
    <source>
        <dbReference type="Proteomes" id="UP000828048"/>
    </source>
</evidence>